<gene>
    <name evidence="3" type="ORF">Bca52824_069400</name>
</gene>
<feature type="domain" description="Glycerol-3-phosphate dehydrogenase NAD-dependent N-terminal" evidence="2">
    <location>
        <begin position="49"/>
        <end position="101"/>
    </location>
</feature>
<dbReference type="Pfam" id="PF01210">
    <property type="entry name" value="NAD_Gly3P_dh_N"/>
    <property type="match status" value="1"/>
</dbReference>
<dbReference type="OrthoDB" id="10263760at2759"/>
<dbReference type="Proteomes" id="UP000886595">
    <property type="component" value="Unassembled WGS sequence"/>
</dbReference>
<evidence type="ECO:0000259" key="2">
    <source>
        <dbReference type="Pfam" id="PF01210"/>
    </source>
</evidence>
<dbReference type="PANTHER" id="PTHR11728">
    <property type="entry name" value="GLYCEROL-3-PHOSPHATE DEHYDROGENASE"/>
    <property type="match status" value="1"/>
</dbReference>
<dbReference type="GO" id="GO:0005829">
    <property type="term" value="C:cytosol"/>
    <property type="evidence" value="ECO:0007669"/>
    <property type="project" value="TreeGrafter"/>
</dbReference>
<name>A0A8X7U2W3_BRACI</name>
<accession>A0A8X7U2W3</accession>
<dbReference type="AlphaFoldDB" id="A0A8X7U2W3"/>
<keyword evidence="1" id="KW-0520">NAD</keyword>
<dbReference type="PANTHER" id="PTHR11728:SF8">
    <property type="entry name" value="GLYCEROL-3-PHOSPHATE DEHYDROGENASE [NAD(+)]-RELATED"/>
    <property type="match status" value="1"/>
</dbReference>
<evidence type="ECO:0000256" key="1">
    <source>
        <dbReference type="ARBA" id="ARBA00023027"/>
    </source>
</evidence>
<dbReference type="Gene3D" id="3.40.50.720">
    <property type="entry name" value="NAD(P)-binding Rossmann-like Domain"/>
    <property type="match status" value="1"/>
</dbReference>
<reference evidence="3 4" key="1">
    <citation type="submission" date="2020-02" db="EMBL/GenBank/DDBJ databases">
        <authorList>
            <person name="Ma Q."/>
            <person name="Huang Y."/>
            <person name="Song X."/>
            <person name="Pei D."/>
        </authorList>
    </citation>
    <scope>NUCLEOTIDE SEQUENCE [LARGE SCALE GENOMIC DNA]</scope>
    <source>
        <strain evidence="3">Sxm20200214</strain>
        <tissue evidence="3">Leaf</tissue>
    </source>
</reference>
<dbReference type="GO" id="GO:0051287">
    <property type="term" value="F:NAD binding"/>
    <property type="evidence" value="ECO:0007669"/>
    <property type="project" value="InterPro"/>
</dbReference>
<dbReference type="InterPro" id="IPR011128">
    <property type="entry name" value="G3P_DH_NAD-dep_N"/>
</dbReference>
<dbReference type="EMBL" id="JAAMPC010000014">
    <property type="protein sequence ID" value="KAG2262321.1"/>
    <property type="molecule type" value="Genomic_DNA"/>
</dbReference>
<sequence length="103" mass="11746">MRLQRFWKAQNIKKRGELMGVHMILVDEKIWLLFFTLSVYANGDLKSRVTVVGSGNWGSVAAKLIASNALKLPSFHDEVRMWVFEEVLPNGEKLTDVINKTNV</sequence>
<evidence type="ECO:0000313" key="4">
    <source>
        <dbReference type="Proteomes" id="UP000886595"/>
    </source>
</evidence>
<organism evidence="3 4">
    <name type="scientific">Brassica carinata</name>
    <name type="common">Ethiopian mustard</name>
    <name type="synonym">Abyssinian cabbage</name>
    <dbReference type="NCBI Taxonomy" id="52824"/>
    <lineage>
        <taxon>Eukaryota</taxon>
        <taxon>Viridiplantae</taxon>
        <taxon>Streptophyta</taxon>
        <taxon>Embryophyta</taxon>
        <taxon>Tracheophyta</taxon>
        <taxon>Spermatophyta</taxon>
        <taxon>Magnoliopsida</taxon>
        <taxon>eudicotyledons</taxon>
        <taxon>Gunneridae</taxon>
        <taxon>Pentapetalae</taxon>
        <taxon>rosids</taxon>
        <taxon>malvids</taxon>
        <taxon>Brassicales</taxon>
        <taxon>Brassicaceae</taxon>
        <taxon>Brassiceae</taxon>
        <taxon>Brassica</taxon>
    </lineage>
</organism>
<evidence type="ECO:0000313" key="3">
    <source>
        <dbReference type="EMBL" id="KAG2262321.1"/>
    </source>
</evidence>
<keyword evidence="4" id="KW-1185">Reference proteome</keyword>
<comment type="caution">
    <text evidence="3">The sequence shown here is derived from an EMBL/GenBank/DDBJ whole genome shotgun (WGS) entry which is preliminary data.</text>
</comment>
<protein>
    <recommendedName>
        <fullName evidence="2">Glycerol-3-phosphate dehydrogenase NAD-dependent N-terminal domain-containing protein</fullName>
    </recommendedName>
</protein>
<dbReference type="GO" id="GO:0047952">
    <property type="term" value="F:glycerol-3-phosphate dehydrogenase [NAD(P)+] activity"/>
    <property type="evidence" value="ECO:0007669"/>
    <property type="project" value="TreeGrafter"/>
</dbReference>
<dbReference type="GO" id="GO:0046168">
    <property type="term" value="P:glycerol-3-phosphate catabolic process"/>
    <property type="evidence" value="ECO:0007669"/>
    <property type="project" value="InterPro"/>
</dbReference>
<proteinExistence type="predicted"/>